<comment type="caution">
    <text evidence="11">The sequence shown here is derived from an EMBL/GenBank/DDBJ whole genome shotgun (WGS) entry which is preliminary data.</text>
</comment>
<sequence>MNSRHSPGNESGFTLIEVLIALTIVAIALTSGLKMLGQYTSNLGSIQERTWADWTAMDNLVALQLSEQWSKTGEVKGTEKQTPYRFNWLRKVSETPYENVRRIEVEILNGADNQSLHRLSCYTGKESSW</sequence>
<reference evidence="12 14" key="2">
    <citation type="submission" date="2016-11" db="EMBL/GenBank/DDBJ databases">
        <title>Mixed transmission modes and dynamic genome evolution in an obligate animal-bacterial symbiosis.</title>
        <authorList>
            <person name="Russell S.L."/>
            <person name="Corbett-Detig R.B."/>
            <person name="Cavanaugh C.M."/>
        </authorList>
    </citation>
    <scope>NUCLEOTIDE SEQUENCE [LARGE SCALE GENOMIC DNA]</scope>
    <source>
        <strain evidence="12">MA-KB16</strain>
    </source>
</reference>
<comment type="subcellular location">
    <subcellularLocation>
        <location evidence="1 9">Cell inner membrane</location>
        <topology evidence="1 9">Single-pass membrane protein</topology>
    </subcellularLocation>
</comment>
<evidence type="ECO:0000313" key="14">
    <source>
        <dbReference type="Proteomes" id="UP000190962"/>
    </source>
</evidence>
<evidence type="ECO:0000313" key="13">
    <source>
        <dbReference type="Proteomes" id="UP000030856"/>
    </source>
</evidence>
<evidence type="ECO:0000259" key="10">
    <source>
        <dbReference type="Pfam" id="PF02501"/>
    </source>
</evidence>
<evidence type="ECO:0000256" key="7">
    <source>
        <dbReference type="ARBA" id="ARBA00022989"/>
    </source>
</evidence>
<evidence type="ECO:0000256" key="2">
    <source>
        <dbReference type="ARBA" id="ARBA00008358"/>
    </source>
</evidence>
<evidence type="ECO:0000256" key="9">
    <source>
        <dbReference type="RuleBase" id="RU368030"/>
    </source>
</evidence>
<keyword evidence="6 9" id="KW-0812">Transmembrane</keyword>
<comment type="similarity">
    <text evidence="2 9">Belongs to the GSP I family.</text>
</comment>
<evidence type="ECO:0000313" key="12">
    <source>
        <dbReference type="EMBL" id="OOY35683.1"/>
    </source>
</evidence>
<feature type="transmembrane region" description="Helical" evidence="9">
    <location>
        <begin position="12"/>
        <end position="33"/>
    </location>
</feature>
<dbReference type="GO" id="GO:0015628">
    <property type="term" value="P:protein secretion by the type II secretion system"/>
    <property type="evidence" value="ECO:0007669"/>
    <property type="project" value="UniProtKB-UniRule"/>
</dbReference>
<dbReference type="NCBIfam" id="TIGR02532">
    <property type="entry name" value="IV_pilin_GFxxxE"/>
    <property type="match status" value="1"/>
</dbReference>
<evidence type="ECO:0000256" key="4">
    <source>
        <dbReference type="ARBA" id="ARBA00022481"/>
    </source>
</evidence>
<dbReference type="Pfam" id="PF02501">
    <property type="entry name" value="T2SSI"/>
    <property type="match status" value="1"/>
</dbReference>
<dbReference type="GeneID" id="86990925"/>
<keyword evidence="13" id="KW-1185">Reference proteome</keyword>
<accession>A0A0B0HCS8</accession>
<organism evidence="11 13">
    <name type="scientific">Solemya velum gill symbiont</name>
    <dbReference type="NCBI Taxonomy" id="2340"/>
    <lineage>
        <taxon>Bacteria</taxon>
        <taxon>Pseudomonadati</taxon>
        <taxon>Pseudomonadota</taxon>
        <taxon>Gammaproteobacteria</taxon>
        <taxon>sulfur-oxidizing symbionts</taxon>
    </lineage>
</organism>
<dbReference type="InterPro" id="IPR010052">
    <property type="entry name" value="T2SS_protein-GspI"/>
</dbReference>
<dbReference type="Proteomes" id="UP000030856">
    <property type="component" value="Unassembled WGS sequence"/>
</dbReference>
<evidence type="ECO:0000256" key="8">
    <source>
        <dbReference type="ARBA" id="ARBA00023136"/>
    </source>
</evidence>
<gene>
    <name evidence="11" type="primary">gspI</name>
    <name evidence="12" type="ORF">BOV88_03305</name>
    <name evidence="11" type="ORF">JV46_18930</name>
</gene>
<evidence type="ECO:0000256" key="3">
    <source>
        <dbReference type="ARBA" id="ARBA00022475"/>
    </source>
</evidence>
<dbReference type="Pfam" id="PF07963">
    <property type="entry name" value="N_methyl"/>
    <property type="match status" value="1"/>
</dbReference>
<dbReference type="InterPro" id="IPR012902">
    <property type="entry name" value="N_methyl_site"/>
</dbReference>
<dbReference type="EMBL" id="MPNX01000003">
    <property type="protein sequence ID" value="OOY35683.1"/>
    <property type="molecule type" value="Genomic_DNA"/>
</dbReference>
<dbReference type="PROSITE" id="PS00409">
    <property type="entry name" value="PROKAR_NTER_METHYL"/>
    <property type="match status" value="1"/>
</dbReference>
<comment type="function">
    <text evidence="9">Component of the type II secretion system required for the energy-dependent secretion of extracellular factors such as proteases and toxins from the periplasm.</text>
</comment>
<dbReference type="AlphaFoldDB" id="A0A0B0HCS8"/>
<keyword evidence="4 9" id="KW-0488">Methylation</keyword>
<dbReference type="NCBIfam" id="TIGR01707">
    <property type="entry name" value="gspI"/>
    <property type="match status" value="1"/>
</dbReference>
<keyword evidence="8 9" id="KW-0472">Membrane</keyword>
<dbReference type="eggNOG" id="COG4967">
    <property type="taxonomic scope" value="Bacteria"/>
</dbReference>
<keyword evidence="3" id="KW-1003">Cell membrane</keyword>
<evidence type="ECO:0000313" key="11">
    <source>
        <dbReference type="EMBL" id="KHF25719.1"/>
    </source>
</evidence>
<evidence type="ECO:0000256" key="5">
    <source>
        <dbReference type="ARBA" id="ARBA00022519"/>
    </source>
</evidence>
<dbReference type="InterPro" id="IPR003413">
    <property type="entry name" value="T2SS_GspI_C"/>
</dbReference>
<name>A0A0B0HCS8_SOVGS</name>
<dbReference type="STRING" id="2340.JV46_18930"/>
<dbReference type="RefSeq" id="WP_043115393.1">
    <property type="nucleotide sequence ID" value="NZ_JRAA01000001.1"/>
</dbReference>
<dbReference type="Gene3D" id="3.30.1300.30">
    <property type="entry name" value="GSPII I/J protein-like"/>
    <property type="match status" value="1"/>
</dbReference>
<dbReference type="SUPFAM" id="SSF54523">
    <property type="entry name" value="Pili subunits"/>
    <property type="match status" value="1"/>
</dbReference>
<reference evidence="11 13" key="1">
    <citation type="journal article" date="2014" name="BMC Genomics">
        <title>The genome of the intracellular bacterium of the coastal bivalve, Solemya velum: a blueprint for thriving in and out of symbiosis.</title>
        <authorList>
            <person name="Dmytrenko O."/>
            <person name="Russell S.L."/>
            <person name="Loo W.T."/>
            <person name="Fontanez K.M."/>
            <person name="Liao L."/>
            <person name="Roeselers G."/>
            <person name="Sharma R."/>
            <person name="Stewart F.J."/>
            <person name="Newton I.L."/>
            <person name="Woyke T."/>
            <person name="Wu D."/>
            <person name="Lang J.M."/>
            <person name="Eisen J.A."/>
            <person name="Cavanaugh C.M."/>
        </authorList>
    </citation>
    <scope>NUCLEOTIDE SEQUENCE [LARGE SCALE GENOMIC DNA]</scope>
    <source>
        <strain evidence="11 13">WH</strain>
    </source>
</reference>
<dbReference type="PANTHER" id="PTHR38779">
    <property type="entry name" value="TYPE II SECRETION SYSTEM PROTEIN I-RELATED"/>
    <property type="match status" value="1"/>
</dbReference>
<feature type="domain" description="Type II secretion system protein GspI C-terminal" evidence="10">
    <location>
        <begin position="47"/>
        <end position="122"/>
    </location>
</feature>
<dbReference type="OrthoDB" id="6121517at2"/>
<dbReference type="GO" id="GO:0005886">
    <property type="term" value="C:plasma membrane"/>
    <property type="evidence" value="ECO:0007669"/>
    <property type="project" value="UniProtKB-SubCell"/>
</dbReference>
<proteinExistence type="inferred from homology"/>
<evidence type="ECO:0000256" key="6">
    <source>
        <dbReference type="ARBA" id="ARBA00022692"/>
    </source>
</evidence>
<dbReference type="GO" id="GO:0015627">
    <property type="term" value="C:type II protein secretion system complex"/>
    <property type="evidence" value="ECO:0007669"/>
    <property type="project" value="UniProtKB-UniRule"/>
</dbReference>
<dbReference type="InterPro" id="IPR045584">
    <property type="entry name" value="Pilin-like"/>
</dbReference>
<dbReference type="PANTHER" id="PTHR38779:SF2">
    <property type="entry name" value="TYPE II SECRETION SYSTEM PROTEIN I-RELATED"/>
    <property type="match status" value="1"/>
</dbReference>
<evidence type="ECO:0000256" key="1">
    <source>
        <dbReference type="ARBA" id="ARBA00004377"/>
    </source>
</evidence>
<comment type="PTM">
    <text evidence="9">Cleaved by prepilin peptidase.</text>
</comment>
<protein>
    <recommendedName>
        <fullName evidence="9">Type II secretion system protein I</fullName>
        <shortName evidence="9">T2SS minor pseudopilin I</shortName>
    </recommendedName>
</protein>
<keyword evidence="5 9" id="KW-0997">Cell inner membrane</keyword>
<dbReference type="EMBL" id="JRAA01000001">
    <property type="protein sequence ID" value="KHF25719.1"/>
    <property type="molecule type" value="Genomic_DNA"/>
</dbReference>
<keyword evidence="7 9" id="KW-1133">Transmembrane helix</keyword>
<dbReference type="Proteomes" id="UP000190962">
    <property type="component" value="Unassembled WGS sequence"/>
</dbReference>
<comment type="subunit">
    <text evidence="9">Type II secretion is composed of four main components: the outer membrane complex, the inner membrane complex, the cytoplasmic secretion ATPase and the periplasm-spanning pseudopilus.</text>
</comment>